<name>A0ACD3B2B4_9AGAR</name>
<accession>A0ACD3B2B4</accession>
<gene>
    <name evidence="1" type="ORF">BDN72DRAFT_887332</name>
</gene>
<dbReference type="EMBL" id="ML208288">
    <property type="protein sequence ID" value="TFK72190.1"/>
    <property type="molecule type" value="Genomic_DNA"/>
</dbReference>
<organism evidence="1 2">
    <name type="scientific">Pluteus cervinus</name>
    <dbReference type="NCBI Taxonomy" id="181527"/>
    <lineage>
        <taxon>Eukaryota</taxon>
        <taxon>Fungi</taxon>
        <taxon>Dikarya</taxon>
        <taxon>Basidiomycota</taxon>
        <taxon>Agaricomycotina</taxon>
        <taxon>Agaricomycetes</taxon>
        <taxon>Agaricomycetidae</taxon>
        <taxon>Agaricales</taxon>
        <taxon>Pluteineae</taxon>
        <taxon>Pluteaceae</taxon>
        <taxon>Pluteus</taxon>
    </lineage>
</organism>
<proteinExistence type="predicted"/>
<evidence type="ECO:0000313" key="2">
    <source>
        <dbReference type="Proteomes" id="UP000308600"/>
    </source>
</evidence>
<dbReference type="Proteomes" id="UP000308600">
    <property type="component" value="Unassembled WGS sequence"/>
</dbReference>
<reference evidence="1 2" key="1">
    <citation type="journal article" date="2019" name="Nat. Ecol. Evol.">
        <title>Megaphylogeny resolves global patterns of mushroom evolution.</title>
        <authorList>
            <person name="Varga T."/>
            <person name="Krizsan K."/>
            <person name="Foldi C."/>
            <person name="Dima B."/>
            <person name="Sanchez-Garcia M."/>
            <person name="Sanchez-Ramirez S."/>
            <person name="Szollosi G.J."/>
            <person name="Szarkandi J.G."/>
            <person name="Papp V."/>
            <person name="Albert L."/>
            <person name="Andreopoulos W."/>
            <person name="Angelini C."/>
            <person name="Antonin V."/>
            <person name="Barry K.W."/>
            <person name="Bougher N.L."/>
            <person name="Buchanan P."/>
            <person name="Buyck B."/>
            <person name="Bense V."/>
            <person name="Catcheside P."/>
            <person name="Chovatia M."/>
            <person name="Cooper J."/>
            <person name="Damon W."/>
            <person name="Desjardin D."/>
            <person name="Finy P."/>
            <person name="Geml J."/>
            <person name="Haridas S."/>
            <person name="Hughes K."/>
            <person name="Justo A."/>
            <person name="Karasinski D."/>
            <person name="Kautmanova I."/>
            <person name="Kiss B."/>
            <person name="Kocsube S."/>
            <person name="Kotiranta H."/>
            <person name="LaButti K.M."/>
            <person name="Lechner B.E."/>
            <person name="Liimatainen K."/>
            <person name="Lipzen A."/>
            <person name="Lukacs Z."/>
            <person name="Mihaltcheva S."/>
            <person name="Morgado L.N."/>
            <person name="Niskanen T."/>
            <person name="Noordeloos M.E."/>
            <person name="Ohm R.A."/>
            <person name="Ortiz-Santana B."/>
            <person name="Ovrebo C."/>
            <person name="Racz N."/>
            <person name="Riley R."/>
            <person name="Savchenko A."/>
            <person name="Shiryaev A."/>
            <person name="Soop K."/>
            <person name="Spirin V."/>
            <person name="Szebenyi C."/>
            <person name="Tomsovsky M."/>
            <person name="Tulloss R.E."/>
            <person name="Uehling J."/>
            <person name="Grigoriev I.V."/>
            <person name="Vagvolgyi C."/>
            <person name="Papp T."/>
            <person name="Martin F.M."/>
            <person name="Miettinen O."/>
            <person name="Hibbett D.S."/>
            <person name="Nagy L.G."/>
        </authorList>
    </citation>
    <scope>NUCLEOTIDE SEQUENCE [LARGE SCALE GENOMIC DNA]</scope>
    <source>
        <strain evidence="1 2">NL-1719</strain>
    </source>
</reference>
<evidence type="ECO:0000313" key="1">
    <source>
        <dbReference type="EMBL" id="TFK72190.1"/>
    </source>
</evidence>
<sequence length="313" mass="34091">MSSSPEFQWLPEYDTVLEEIGSTDVVNTEWDKLREMIKYKIEKNVEFFLANYPEAPPPPEPFSAINLASGGLKLAPFPQRKVILTSGMQPPVNYMTEEQAKDTQGYILSQLHEFESTLNTPSTRSPPFTIQRVCELCLNPDRHYRSVGKYLRAVEKALLVTSTASSFPPLPAESSQSITFPSRIPIPSDGGDRRSAPGTPLFSPIPFLHHDARTSRSPSPSPMTLPHPGPLEIPDPLEPKALGLVDELDDPSPGHLSDHPVALTAVTTGVSNPFLGGLEARFVKASTSDSSNTAPADSDGMVVDDDKENSSKA</sequence>
<keyword evidence="2" id="KW-1185">Reference proteome</keyword>
<protein>
    <submittedName>
        <fullName evidence="1">Uncharacterized protein</fullName>
    </submittedName>
</protein>